<dbReference type="RefSeq" id="WP_033500978.1">
    <property type="nucleotide sequence ID" value="NZ_BCYH01000017.1"/>
</dbReference>
<sequence length="73" mass="8251">MIPDLKAEIRVYRQIEEITTLLELKIISPVVALRAVQLIDVESAPLAAHKRACFVDYLEALSDVWIQEKTASD</sequence>
<evidence type="ECO:0000313" key="1">
    <source>
        <dbReference type="EMBL" id="TCE85563.1"/>
    </source>
</evidence>
<reference evidence="3 4" key="1">
    <citation type="journal article" date="2018" name="Sci. Rep.">
        <title>Genomic diversity and distribution of Bifidobacterium longum subsp. longum across the human lifespan.</title>
        <authorList>
            <person name="Odamaki T."/>
            <person name="Bottacini F."/>
            <person name="Kato K."/>
            <person name="Mitsuyama E."/>
            <person name="Yoshida K."/>
            <person name="Horigome A."/>
            <person name="Xiao J.Z."/>
            <person name="van Sinderen D."/>
        </authorList>
    </citation>
    <scope>NUCLEOTIDE SEQUENCE [LARGE SCALE GENOMIC DNA]</scope>
    <source>
        <strain evidence="1 4">MCC10070</strain>
        <strain evidence="2 3">MCC10083</strain>
    </source>
</reference>
<accession>A0A4R0TVC6</accession>
<gene>
    <name evidence="1" type="ORF">MCC10070_1227</name>
    <name evidence="2" type="ORF">MCC10083_1220</name>
</gene>
<evidence type="ECO:0000313" key="2">
    <source>
        <dbReference type="EMBL" id="TCF09620.1"/>
    </source>
</evidence>
<dbReference type="AlphaFoldDB" id="A0A4R0TVC6"/>
<dbReference type="Proteomes" id="UP000291814">
    <property type="component" value="Unassembled WGS sequence"/>
</dbReference>
<name>A0A4R0TVC6_BIFLL</name>
<protein>
    <submittedName>
        <fullName evidence="1">Uncharacterized protein</fullName>
    </submittedName>
</protein>
<dbReference type="EMBL" id="SHSD01000033">
    <property type="protein sequence ID" value="TCF09620.1"/>
    <property type="molecule type" value="Genomic_DNA"/>
</dbReference>
<comment type="caution">
    <text evidence="1">The sequence shown here is derived from an EMBL/GenBank/DDBJ whole genome shotgun (WGS) entry which is preliminary data.</text>
</comment>
<dbReference type="EMBL" id="SHRR01000018">
    <property type="protein sequence ID" value="TCE85563.1"/>
    <property type="molecule type" value="Genomic_DNA"/>
</dbReference>
<organism evidence="1 4">
    <name type="scientific">Bifidobacterium longum subsp. longum</name>
    <dbReference type="NCBI Taxonomy" id="1679"/>
    <lineage>
        <taxon>Bacteria</taxon>
        <taxon>Bacillati</taxon>
        <taxon>Actinomycetota</taxon>
        <taxon>Actinomycetes</taxon>
        <taxon>Bifidobacteriales</taxon>
        <taxon>Bifidobacteriaceae</taxon>
        <taxon>Bifidobacterium</taxon>
    </lineage>
</organism>
<proteinExistence type="predicted"/>
<reference evidence="1" key="2">
    <citation type="submission" date="2019-02" db="EMBL/GenBank/DDBJ databases">
        <authorList>
            <person name="Odamaki T."/>
        </authorList>
    </citation>
    <scope>NUCLEOTIDE SEQUENCE</scope>
    <source>
        <strain evidence="1">MCC10070</strain>
        <strain evidence="2">MCC10083</strain>
    </source>
</reference>
<evidence type="ECO:0000313" key="3">
    <source>
        <dbReference type="Proteomes" id="UP000291226"/>
    </source>
</evidence>
<dbReference type="Proteomes" id="UP000291226">
    <property type="component" value="Unassembled WGS sequence"/>
</dbReference>
<evidence type="ECO:0000313" key="4">
    <source>
        <dbReference type="Proteomes" id="UP000291814"/>
    </source>
</evidence>